<proteinExistence type="predicted"/>
<dbReference type="Proteomes" id="UP000606935">
    <property type="component" value="Unassembled WGS sequence"/>
</dbReference>
<dbReference type="PANTHER" id="PTHR36152:SF5">
    <property type="entry name" value="PROTEIN HCP1"/>
    <property type="match status" value="1"/>
</dbReference>
<protein>
    <submittedName>
        <fullName evidence="1">Protein hcp1</fullName>
    </submittedName>
</protein>
<dbReference type="Gene3D" id="2.30.110.20">
    <property type="entry name" value="Hcp1-like"/>
    <property type="match status" value="1"/>
</dbReference>
<gene>
    <name evidence="1" type="primary">hcp1</name>
    <name evidence="1" type="ORF">GCM10010982_11360</name>
</gene>
<dbReference type="InterPro" id="IPR036624">
    <property type="entry name" value="Hcp1-lik_sf"/>
</dbReference>
<evidence type="ECO:0000313" key="2">
    <source>
        <dbReference type="Proteomes" id="UP000606935"/>
    </source>
</evidence>
<evidence type="ECO:0000313" key="1">
    <source>
        <dbReference type="EMBL" id="GGO66654.1"/>
    </source>
</evidence>
<dbReference type="Pfam" id="PF05638">
    <property type="entry name" value="T6SS_HCP"/>
    <property type="match status" value="1"/>
</dbReference>
<sequence length="160" mass="17116">MAVDMFIKIEGIEGESKDKAHSKEIDVLAWSWGMSQSGSMHIGGGGGAGKVSVQDLSFTHWFDKSSNNLMLYCANGKHIPTATLVVRKAGENPLEYITITMTDVLVTSVSTGGSGGEDRLTENVSLNFAKVKVEYKEQSKDGSGVAGPEFGWNIEENVAA</sequence>
<accession>A0A918DHC3</accession>
<comment type="caution">
    <text evidence="1">The sequence shown here is derived from an EMBL/GenBank/DDBJ whole genome shotgun (WGS) entry which is preliminary data.</text>
</comment>
<reference evidence="1" key="2">
    <citation type="submission" date="2020-09" db="EMBL/GenBank/DDBJ databases">
        <authorList>
            <person name="Sun Q."/>
            <person name="Zhou Y."/>
        </authorList>
    </citation>
    <scope>NUCLEOTIDE SEQUENCE</scope>
    <source>
        <strain evidence="1">CGMCC 1.7086</strain>
    </source>
</reference>
<organism evidence="1 2">
    <name type="scientific">Bowmanella pacifica</name>
    <dbReference type="NCBI Taxonomy" id="502051"/>
    <lineage>
        <taxon>Bacteria</taxon>
        <taxon>Pseudomonadati</taxon>
        <taxon>Pseudomonadota</taxon>
        <taxon>Gammaproteobacteria</taxon>
        <taxon>Alteromonadales</taxon>
        <taxon>Alteromonadaceae</taxon>
        <taxon>Bowmanella</taxon>
    </lineage>
</organism>
<keyword evidence="2" id="KW-1185">Reference proteome</keyword>
<dbReference type="EMBL" id="BMLS01000001">
    <property type="protein sequence ID" value="GGO66654.1"/>
    <property type="molecule type" value="Genomic_DNA"/>
</dbReference>
<dbReference type="InterPro" id="IPR008514">
    <property type="entry name" value="T6SS_Hcp"/>
</dbReference>
<reference evidence="1" key="1">
    <citation type="journal article" date="2014" name="Int. J. Syst. Evol. Microbiol.">
        <title>Complete genome sequence of Corynebacterium casei LMG S-19264T (=DSM 44701T), isolated from a smear-ripened cheese.</title>
        <authorList>
            <consortium name="US DOE Joint Genome Institute (JGI-PGF)"/>
            <person name="Walter F."/>
            <person name="Albersmeier A."/>
            <person name="Kalinowski J."/>
            <person name="Ruckert C."/>
        </authorList>
    </citation>
    <scope>NUCLEOTIDE SEQUENCE</scope>
    <source>
        <strain evidence="1">CGMCC 1.7086</strain>
    </source>
</reference>
<dbReference type="SUPFAM" id="SSF141452">
    <property type="entry name" value="Hcp1-like"/>
    <property type="match status" value="1"/>
</dbReference>
<dbReference type="AlphaFoldDB" id="A0A918DHC3"/>
<name>A0A918DHC3_9ALTE</name>
<dbReference type="PANTHER" id="PTHR36152">
    <property type="entry name" value="CYTOPLASMIC PROTEIN-RELATED"/>
    <property type="match status" value="1"/>
</dbReference>
<dbReference type="InterPro" id="IPR053165">
    <property type="entry name" value="HSI-I_assembly_Hcp1"/>
</dbReference>